<organism evidence="2 3">
    <name type="scientific">Rugosimonospora africana</name>
    <dbReference type="NCBI Taxonomy" id="556532"/>
    <lineage>
        <taxon>Bacteria</taxon>
        <taxon>Bacillati</taxon>
        <taxon>Actinomycetota</taxon>
        <taxon>Actinomycetes</taxon>
        <taxon>Micromonosporales</taxon>
        <taxon>Micromonosporaceae</taxon>
        <taxon>Rugosimonospora</taxon>
    </lineage>
</organism>
<dbReference type="EMBL" id="BONZ01000083">
    <property type="protein sequence ID" value="GIH19602.1"/>
    <property type="molecule type" value="Genomic_DNA"/>
</dbReference>
<dbReference type="AlphaFoldDB" id="A0A8J3VUI8"/>
<proteinExistence type="predicted"/>
<comment type="caution">
    <text evidence="2">The sequence shown here is derived from an EMBL/GenBank/DDBJ whole genome shotgun (WGS) entry which is preliminary data.</text>
</comment>
<accession>A0A8J3VUI8</accession>
<name>A0A8J3VUI8_9ACTN</name>
<reference evidence="2" key="1">
    <citation type="submission" date="2021-01" db="EMBL/GenBank/DDBJ databases">
        <title>Whole genome shotgun sequence of Rugosimonospora africana NBRC 104875.</title>
        <authorList>
            <person name="Komaki H."/>
            <person name="Tamura T."/>
        </authorList>
    </citation>
    <scope>NUCLEOTIDE SEQUENCE</scope>
    <source>
        <strain evidence="2">NBRC 104875</strain>
    </source>
</reference>
<evidence type="ECO:0000256" key="1">
    <source>
        <dbReference type="SAM" id="Phobius"/>
    </source>
</evidence>
<dbReference type="RefSeq" id="WP_203923058.1">
    <property type="nucleotide sequence ID" value="NZ_BONZ01000083.1"/>
</dbReference>
<keyword evidence="3" id="KW-1185">Reference proteome</keyword>
<dbReference type="Proteomes" id="UP000642748">
    <property type="component" value="Unassembled WGS sequence"/>
</dbReference>
<evidence type="ECO:0000313" key="2">
    <source>
        <dbReference type="EMBL" id="GIH19602.1"/>
    </source>
</evidence>
<keyword evidence="1" id="KW-1133">Transmembrane helix</keyword>
<protein>
    <submittedName>
        <fullName evidence="2">Uncharacterized protein</fullName>
    </submittedName>
</protein>
<feature type="transmembrane region" description="Helical" evidence="1">
    <location>
        <begin position="31"/>
        <end position="52"/>
    </location>
</feature>
<evidence type="ECO:0000313" key="3">
    <source>
        <dbReference type="Proteomes" id="UP000642748"/>
    </source>
</evidence>
<keyword evidence="1" id="KW-0812">Transmembrane</keyword>
<keyword evidence="1" id="KW-0472">Membrane</keyword>
<gene>
    <name evidence="2" type="ORF">Raf01_77740</name>
</gene>
<sequence length="72" mass="8461">MQRQRFTVALILALLWGVVFTVGYHLIEGGSWRVFLVWIPIGLIFMTPAYYLGHADRRARKCLAWAFRTLHR</sequence>